<dbReference type="GO" id="GO:0008381">
    <property type="term" value="F:mechanosensitive monoatomic ion channel activity"/>
    <property type="evidence" value="ECO:0007669"/>
    <property type="project" value="UniProtKB-ARBA"/>
</dbReference>
<accession>A0A1Y0I937</accession>
<evidence type="ECO:0000256" key="7">
    <source>
        <dbReference type="SAM" id="MobiDB-lite"/>
    </source>
</evidence>
<dbReference type="SUPFAM" id="SSF82861">
    <property type="entry name" value="Mechanosensitive channel protein MscS (YggB), transmembrane region"/>
    <property type="match status" value="1"/>
</dbReference>
<dbReference type="InterPro" id="IPR006685">
    <property type="entry name" value="MscS_channel_2nd"/>
</dbReference>
<dbReference type="EMBL" id="CP021425">
    <property type="protein sequence ID" value="ARU57018.1"/>
    <property type="molecule type" value="Genomic_DNA"/>
</dbReference>
<feature type="domain" description="Mechanosensitive ion channel MscS C-terminal" evidence="10">
    <location>
        <begin position="265"/>
        <end position="348"/>
    </location>
</feature>
<dbReference type="Pfam" id="PF00924">
    <property type="entry name" value="MS_channel_2nd"/>
    <property type="match status" value="1"/>
</dbReference>
<comment type="similarity">
    <text evidence="2">Belongs to the MscS (TC 1.A.23) family.</text>
</comment>
<dbReference type="SUPFAM" id="SSF50182">
    <property type="entry name" value="Sm-like ribonucleoproteins"/>
    <property type="match status" value="1"/>
</dbReference>
<dbReference type="PANTHER" id="PTHR43634">
    <property type="entry name" value="OW CONDUCTANCE MECHANOSENSITIVE CHANNEL"/>
    <property type="match status" value="1"/>
</dbReference>
<dbReference type="Gene3D" id="3.30.70.100">
    <property type="match status" value="1"/>
</dbReference>
<evidence type="ECO:0000313" key="12">
    <source>
        <dbReference type="EMBL" id="ARU57018.1"/>
    </source>
</evidence>
<evidence type="ECO:0000259" key="9">
    <source>
        <dbReference type="Pfam" id="PF00924"/>
    </source>
</evidence>
<sequence>MEFNQLDQWLMGLGVHQPGLRVVLLIFTVVLITGVVNLILGSVFRTLGTQLEKTKNLWDDTLLESARPPAKLFVWVMGLSLAAEIGEGYADSELFQITTVIRQIAVIYIFSWFLVRFISGTEKIVVSPEKLKEPMDETTVSAVGKLLRASVIITAVLVVLQTLGYSISGVLAFGGIGGIAVGFAAKDLLANFFGGLMVYMDRPFSVGDWIRSPDKQIEGTVEHIGWRTTRIRTFEKRPIYVPNATFTNITVENPSRMTHRRIYETIGVRYEDAHRVELILQDVKKMLQEHDEIDTSQTMIVNFNAFAASSLDFFIYTFTKTTNWIRYHEVKQDVLLKVMDIILHHGAEVAFPTSTIHLFNENSSDESLPAMPDAKSPQRIGEQIQAK</sequence>
<dbReference type="AlphaFoldDB" id="A0A1Y0I937"/>
<evidence type="ECO:0000256" key="4">
    <source>
        <dbReference type="ARBA" id="ARBA00022692"/>
    </source>
</evidence>
<organism evidence="12 13">
    <name type="scientific">Oleiphilus messinensis</name>
    <dbReference type="NCBI Taxonomy" id="141451"/>
    <lineage>
        <taxon>Bacteria</taxon>
        <taxon>Pseudomonadati</taxon>
        <taxon>Pseudomonadota</taxon>
        <taxon>Gammaproteobacteria</taxon>
        <taxon>Oceanospirillales</taxon>
        <taxon>Oleiphilaceae</taxon>
        <taxon>Oleiphilus</taxon>
    </lineage>
</organism>
<evidence type="ECO:0000259" key="11">
    <source>
        <dbReference type="Pfam" id="PF21088"/>
    </source>
</evidence>
<comment type="subcellular location">
    <subcellularLocation>
        <location evidence="1">Cell membrane</location>
        <topology evidence="1">Multi-pass membrane protein</topology>
    </subcellularLocation>
</comment>
<feature type="domain" description="Mechanosensitive ion channel MscS" evidence="9">
    <location>
        <begin position="187"/>
        <end position="256"/>
    </location>
</feature>
<dbReference type="PANTHER" id="PTHR43634:SF2">
    <property type="entry name" value="LOW CONDUCTANCE MECHANOSENSITIVE CHANNEL YNAI"/>
    <property type="match status" value="1"/>
</dbReference>
<protein>
    <submittedName>
        <fullName evidence="12">Small-conductance mechanosensitive channel</fullName>
    </submittedName>
</protein>
<dbReference type="Gene3D" id="2.30.30.60">
    <property type="match status" value="1"/>
</dbReference>
<evidence type="ECO:0000256" key="3">
    <source>
        <dbReference type="ARBA" id="ARBA00022475"/>
    </source>
</evidence>
<keyword evidence="6 8" id="KW-0472">Membrane</keyword>
<evidence type="ECO:0000256" key="1">
    <source>
        <dbReference type="ARBA" id="ARBA00004651"/>
    </source>
</evidence>
<dbReference type="Pfam" id="PF21088">
    <property type="entry name" value="MS_channel_1st"/>
    <property type="match status" value="1"/>
</dbReference>
<dbReference type="InterPro" id="IPR011066">
    <property type="entry name" value="MscS_channel_C_sf"/>
</dbReference>
<evidence type="ECO:0000256" key="6">
    <source>
        <dbReference type="ARBA" id="ARBA00023136"/>
    </source>
</evidence>
<dbReference type="Proteomes" id="UP000196027">
    <property type="component" value="Chromosome"/>
</dbReference>
<dbReference type="GO" id="GO:0005886">
    <property type="term" value="C:plasma membrane"/>
    <property type="evidence" value="ECO:0007669"/>
    <property type="project" value="UniProtKB-SubCell"/>
</dbReference>
<dbReference type="SUPFAM" id="SSF82689">
    <property type="entry name" value="Mechanosensitive channel protein MscS (YggB), C-terminal domain"/>
    <property type="match status" value="1"/>
</dbReference>
<dbReference type="InterPro" id="IPR049278">
    <property type="entry name" value="MS_channel_C"/>
</dbReference>
<evidence type="ECO:0000256" key="5">
    <source>
        <dbReference type="ARBA" id="ARBA00022989"/>
    </source>
</evidence>
<evidence type="ECO:0000256" key="8">
    <source>
        <dbReference type="SAM" id="Phobius"/>
    </source>
</evidence>
<evidence type="ECO:0000256" key="2">
    <source>
        <dbReference type="ARBA" id="ARBA00008017"/>
    </source>
</evidence>
<feature type="domain" description="Mechanosensitive ion channel transmembrane helices 2/3" evidence="11">
    <location>
        <begin position="145"/>
        <end position="186"/>
    </location>
</feature>
<feature type="transmembrane region" description="Helical" evidence="8">
    <location>
        <begin position="20"/>
        <end position="44"/>
    </location>
</feature>
<feature type="transmembrane region" description="Helical" evidence="8">
    <location>
        <begin position="165"/>
        <end position="185"/>
    </location>
</feature>
<dbReference type="InterPro" id="IPR049142">
    <property type="entry name" value="MS_channel_1st"/>
</dbReference>
<gene>
    <name evidence="12" type="ORF">OLMES_2974</name>
</gene>
<dbReference type="Gene3D" id="1.10.287.1260">
    <property type="match status" value="1"/>
</dbReference>
<evidence type="ECO:0000259" key="10">
    <source>
        <dbReference type="Pfam" id="PF21082"/>
    </source>
</evidence>
<keyword evidence="4 8" id="KW-0812">Transmembrane</keyword>
<name>A0A1Y0I937_9GAMM</name>
<dbReference type="InterPro" id="IPR011014">
    <property type="entry name" value="MscS_channel_TM-2"/>
</dbReference>
<dbReference type="InterPro" id="IPR045042">
    <property type="entry name" value="YnaI-like"/>
</dbReference>
<keyword evidence="5 8" id="KW-1133">Transmembrane helix</keyword>
<dbReference type="Pfam" id="PF21082">
    <property type="entry name" value="MS_channel_3rd"/>
    <property type="match status" value="1"/>
</dbReference>
<proteinExistence type="inferred from homology"/>
<reference evidence="12 13" key="1">
    <citation type="submission" date="2017-05" db="EMBL/GenBank/DDBJ databases">
        <title>Genomic insights into alkan degradation activity of Oleiphilus messinensis.</title>
        <authorList>
            <person name="Kozyavkin S.A."/>
            <person name="Slesarev A.I."/>
            <person name="Golyshin P.N."/>
            <person name="Korzhenkov A."/>
            <person name="Golyshina O.N."/>
            <person name="Toshchakov S.V."/>
        </authorList>
    </citation>
    <scope>NUCLEOTIDE SEQUENCE [LARGE SCALE GENOMIC DNA]</scope>
    <source>
        <strain evidence="12 13">ME102</strain>
    </source>
</reference>
<dbReference type="InterPro" id="IPR010920">
    <property type="entry name" value="LSM_dom_sf"/>
</dbReference>
<keyword evidence="13" id="KW-1185">Reference proteome</keyword>
<dbReference type="RefSeq" id="WP_232465112.1">
    <property type="nucleotide sequence ID" value="NZ_CP021425.1"/>
</dbReference>
<feature type="region of interest" description="Disordered" evidence="7">
    <location>
        <begin position="367"/>
        <end position="387"/>
    </location>
</feature>
<keyword evidence="3" id="KW-1003">Cell membrane</keyword>
<evidence type="ECO:0000313" key="13">
    <source>
        <dbReference type="Proteomes" id="UP000196027"/>
    </source>
</evidence>
<dbReference type="KEGG" id="ome:OLMES_2974"/>
<dbReference type="InterPro" id="IPR023408">
    <property type="entry name" value="MscS_beta-dom_sf"/>
</dbReference>